<sequence length="75" mass="8037">MQLNSTLTCPQCARQAKETMPADACQFFYECTGCGTLLRPKAGDCCVFCSYGDIPCPPVQEAERCGQTARCCGGT</sequence>
<reference evidence="1" key="3">
    <citation type="submission" date="2021-08" db="EMBL/GenBank/DDBJ databases">
        <authorList>
            <person name="Tani A."/>
            <person name="Ola A."/>
            <person name="Ogura Y."/>
            <person name="Katsura K."/>
            <person name="Hayashi T."/>
        </authorList>
    </citation>
    <scope>NUCLEOTIDE SEQUENCE</scope>
    <source>
        <strain evidence="1">DSM 22415</strain>
    </source>
</reference>
<dbReference type="NCBIfam" id="NF041374">
    <property type="entry name" value="GDCCVxC"/>
    <property type="match status" value="1"/>
</dbReference>
<proteinExistence type="predicted"/>
<gene>
    <name evidence="1" type="ORF">IFDJLNFL_2381</name>
    <name evidence="2" type="ORF">MTDSW087_04467</name>
</gene>
<reference evidence="2 3" key="1">
    <citation type="submission" date="2019-06" db="EMBL/GenBank/DDBJ databases">
        <authorList>
            <person name="Rodrigo-Torres L."/>
            <person name="Arahal R. D."/>
            <person name="Lucena T."/>
        </authorList>
    </citation>
    <scope>NUCLEOTIDE SEQUENCE [LARGE SCALE GENOMIC DNA]</scope>
    <source>
        <strain evidence="2 3">SW08-7</strain>
    </source>
</reference>
<accession>A0A564G3S3</accession>
<dbReference type="RefSeq" id="WP_144767067.1">
    <property type="nucleotide sequence ID" value="NZ_BPQI01000062.1"/>
</dbReference>
<dbReference type="InterPro" id="IPR047677">
    <property type="entry name" value="GDCCVxC"/>
</dbReference>
<reference evidence="1" key="2">
    <citation type="journal article" date="2021" name="Front. Microbiol.">
        <title>Comprehensive Comparative Genomics and Phenotyping of Methylobacterium Species.</title>
        <authorList>
            <person name="Alessa O."/>
            <person name="Ogura Y."/>
            <person name="Fujitani Y."/>
            <person name="Takami H."/>
            <person name="Hayashi T."/>
            <person name="Sahin N."/>
            <person name="Tani A."/>
        </authorList>
    </citation>
    <scope>NUCLEOTIDE SEQUENCE</scope>
    <source>
        <strain evidence="1">DSM 22415</strain>
    </source>
</reference>
<dbReference type="AlphaFoldDB" id="A0A564G3S3"/>
<dbReference type="EMBL" id="CABFVH010000039">
    <property type="protein sequence ID" value="VUF14742.1"/>
    <property type="molecule type" value="Genomic_DNA"/>
</dbReference>
<keyword evidence="4" id="KW-1185">Reference proteome</keyword>
<organism evidence="2 3">
    <name type="scientific">Methylobacterium dankookense</name>
    <dbReference type="NCBI Taxonomy" id="560405"/>
    <lineage>
        <taxon>Bacteria</taxon>
        <taxon>Pseudomonadati</taxon>
        <taxon>Pseudomonadota</taxon>
        <taxon>Alphaproteobacteria</taxon>
        <taxon>Hyphomicrobiales</taxon>
        <taxon>Methylobacteriaceae</taxon>
        <taxon>Methylobacterium</taxon>
    </lineage>
</organism>
<evidence type="ECO:0000313" key="4">
    <source>
        <dbReference type="Proteomes" id="UP001055303"/>
    </source>
</evidence>
<dbReference type="Proteomes" id="UP001055303">
    <property type="component" value="Unassembled WGS sequence"/>
</dbReference>
<name>A0A564G3S3_9HYPH</name>
<evidence type="ECO:0000313" key="3">
    <source>
        <dbReference type="Proteomes" id="UP000401717"/>
    </source>
</evidence>
<evidence type="ECO:0000313" key="1">
    <source>
        <dbReference type="EMBL" id="GJD56484.1"/>
    </source>
</evidence>
<dbReference type="Proteomes" id="UP000401717">
    <property type="component" value="Unassembled WGS sequence"/>
</dbReference>
<dbReference type="EMBL" id="BPQI01000062">
    <property type="protein sequence ID" value="GJD56484.1"/>
    <property type="molecule type" value="Genomic_DNA"/>
</dbReference>
<evidence type="ECO:0000313" key="2">
    <source>
        <dbReference type="EMBL" id="VUF14742.1"/>
    </source>
</evidence>
<dbReference type="OrthoDB" id="332228at2"/>
<protein>
    <submittedName>
        <fullName evidence="2">Uncharacterized protein</fullName>
    </submittedName>
</protein>